<dbReference type="PANTHER" id="PTHR43248:SF29">
    <property type="entry name" value="TRIPEPTIDYL AMINOPEPTIDASE"/>
    <property type="match status" value="1"/>
</dbReference>
<accession>A0ABW2JI28</accession>
<dbReference type="SUPFAM" id="SSF53474">
    <property type="entry name" value="alpha/beta-Hydrolases"/>
    <property type="match status" value="1"/>
</dbReference>
<dbReference type="RefSeq" id="WP_381829989.1">
    <property type="nucleotide sequence ID" value="NZ_JBHTCF010000004.1"/>
</dbReference>
<evidence type="ECO:0000256" key="3">
    <source>
        <dbReference type="ARBA" id="ARBA00022801"/>
    </source>
</evidence>
<name>A0ABW2JI28_9ACTN</name>
<feature type="compositionally biased region" description="Low complexity" evidence="4">
    <location>
        <begin position="68"/>
        <end position="81"/>
    </location>
</feature>
<feature type="region of interest" description="Disordered" evidence="4">
    <location>
        <begin position="51"/>
        <end position="106"/>
    </location>
</feature>
<keyword evidence="2" id="KW-0732">Signal</keyword>
<evidence type="ECO:0000256" key="1">
    <source>
        <dbReference type="ARBA" id="ARBA00010088"/>
    </source>
</evidence>
<evidence type="ECO:0000256" key="4">
    <source>
        <dbReference type="SAM" id="MobiDB-lite"/>
    </source>
</evidence>
<dbReference type="Gene3D" id="3.40.50.1820">
    <property type="entry name" value="alpha/beta hydrolase"/>
    <property type="match status" value="1"/>
</dbReference>
<protein>
    <submittedName>
        <fullName evidence="7">Alpha/beta hydrolase</fullName>
    </submittedName>
</protein>
<comment type="caution">
    <text evidence="7">The sequence shown here is derived from an EMBL/GenBank/DDBJ whole genome shotgun (WGS) entry which is preliminary data.</text>
</comment>
<dbReference type="Proteomes" id="UP001596523">
    <property type="component" value="Unassembled WGS sequence"/>
</dbReference>
<dbReference type="Pfam" id="PF00561">
    <property type="entry name" value="Abhydrolase_1"/>
    <property type="match status" value="1"/>
</dbReference>
<organism evidence="7 8">
    <name type="scientific">Streptomyces monticola</name>
    <dbReference type="NCBI Taxonomy" id="2666263"/>
    <lineage>
        <taxon>Bacteria</taxon>
        <taxon>Bacillati</taxon>
        <taxon>Actinomycetota</taxon>
        <taxon>Actinomycetes</taxon>
        <taxon>Kitasatosporales</taxon>
        <taxon>Streptomycetaceae</taxon>
        <taxon>Streptomyces</taxon>
    </lineage>
</organism>
<dbReference type="InterPro" id="IPR029058">
    <property type="entry name" value="AB_hydrolase_fold"/>
</dbReference>
<gene>
    <name evidence="7" type="ORF">ACFQVC_12245</name>
</gene>
<evidence type="ECO:0000256" key="2">
    <source>
        <dbReference type="ARBA" id="ARBA00022729"/>
    </source>
</evidence>
<evidence type="ECO:0000313" key="7">
    <source>
        <dbReference type="EMBL" id="MFC7304987.1"/>
    </source>
</evidence>
<dbReference type="InterPro" id="IPR051601">
    <property type="entry name" value="Serine_prot/Carboxylest_S33"/>
</dbReference>
<feature type="compositionally biased region" description="Basic and acidic residues" evidence="4">
    <location>
        <begin position="57"/>
        <end position="67"/>
    </location>
</feature>
<dbReference type="EMBL" id="JBHTCF010000004">
    <property type="protein sequence ID" value="MFC7304987.1"/>
    <property type="molecule type" value="Genomic_DNA"/>
</dbReference>
<comment type="similarity">
    <text evidence="1">Belongs to the peptidase S33 family.</text>
</comment>
<dbReference type="InterPro" id="IPR000073">
    <property type="entry name" value="AB_hydrolase_1"/>
</dbReference>
<feature type="domain" description="AB hydrolase-1" evidence="5">
    <location>
        <begin position="148"/>
        <end position="284"/>
    </location>
</feature>
<dbReference type="PANTHER" id="PTHR43248">
    <property type="entry name" value="2-SUCCINYL-6-HYDROXY-2,4-CYCLOHEXADIENE-1-CARBOXYLATE SYNTHASE"/>
    <property type="match status" value="1"/>
</dbReference>
<dbReference type="GO" id="GO:0016787">
    <property type="term" value="F:hydrolase activity"/>
    <property type="evidence" value="ECO:0007669"/>
    <property type="project" value="UniProtKB-KW"/>
</dbReference>
<feature type="domain" description="Peptidase S33 tripeptidyl aminopeptidase-like C-terminal" evidence="6">
    <location>
        <begin position="442"/>
        <end position="545"/>
    </location>
</feature>
<reference evidence="8" key="1">
    <citation type="journal article" date="2019" name="Int. J. Syst. Evol. Microbiol.">
        <title>The Global Catalogue of Microorganisms (GCM) 10K type strain sequencing project: providing services to taxonomists for standard genome sequencing and annotation.</title>
        <authorList>
            <consortium name="The Broad Institute Genomics Platform"/>
            <consortium name="The Broad Institute Genome Sequencing Center for Infectious Disease"/>
            <person name="Wu L."/>
            <person name="Ma J."/>
        </authorList>
    </citation>
    <scope>NUCLEOTIDE SEQUENCE [LARGE SCALE GENOMIC DNA]</scope>
    <source>
        <strain evidence="8">SYNS20</strain>
    </source>
</reference>
<proteinExistence type="inferred from homology"/>
<keyword evidence="3 7" id="KW-0378">Hydrolase</keyword>
<dbReference type="InterPro" id="IPR013595">
    <property type="entry name" value="Pept_S33_TAP-like_C"/>
</dbReference>
<evidence type="ECO:0000259" key="5">
    <source>
        <dbReference type="Pfam" id="PF00561"/>
    </source>
</evidence>
<dbReference type="Pfam" id="PF08386">
    <property type="entry name" value="Abhydrolase_4"/>
    <property type="match status" value="1"/>
</dbReference>
<evidence type="ECO:0000259" key="6">
    <source>
        <dbReference type="Pfam" id="PF08386"/>
    </source>
</evidence>
<keyword evidence="8" id="KW-1185">Reference proteome</keyword>
<evidence type="ECO:0000313" key="8">
    <source>
        <dbReference type="Proteomes" id="UP001596523"/>
    </source>
</evidence>
<sequence>MPDNSIGGAHLLRRIHRIRRHSRRVHPRVLRAPALIAATALLLTAACTGGTGNGTGTHDRADARPKDAAPGGKAPAPELPASLTGQEPDWTVCPEPSAAQGGGDAPGKGWECATLKAPVDYLKPGGRTLDVALIRKKATDPERRIGSLVFNFGGPGESGVTGLPAFADEYTHLGSRYDLVSFDPRGVGNTIPVSCGDEDETDAAAYVEACEKNSGAVLGQVSTSRTARDMDLLREALGDKKLHYFGISYGTELGGVYAHLFPKNVGRMALDAVVDPTQDDTERALAEAEGFERALAHFMKDCAARNASCPTGPDPAKGGERVRALLERLEKKPVRTDDGREVNSDTALLGITNTLYSGKDGWESLAAALGEVQRDGTGDGLLEMADDYTGGGARTSVGVTPRAAAQPGNSDAALTAISCADSDQRLDYDEIDALVPRFEKASPIFGETSALALYTCTDWPVAGERTTPDVSAEGAPPILVIGNTGDPATPFEGSKRMAGQLGEGVGIHLTVEGEGHGTYGVSSCATRTTDAYLIDGKIPSDGKVCKA</sequence>